<name>A0A120AGF1_9GAMM</name>
<evidence type="ECO:0000313" key="2">
    <source>
        <dbReference type="Proteomes" id="UP000023435"/>
    </source>
</evidence>
<proteinExistence type="predicted"/>
<dbReference type="AlphaFoldDB" id="A0A120AGF1"/>
<comment type="caution">
    <text evidence="1">The sequence shown here is derived from an EMBL/GenBank/DDBJ whole genome shotgun (WGS) entry which is preliminary data.</text>
</comment>
<organism evidence="1 2">
    <name type="scientific">Lysobacter capsici AZ78</name>
    <dbReference type="NCBI Taxonomy" id="1444315"/>
    <lineage>
        <taxon>Bacteria</taxon>
        <taxon>Pseudomonadati</taxon>
        <taxon>Pseudomonadota</taxon>
        <taxon>Gammaproteobacteria</taxon>
        <taxon>Lysobacterales</taxon>
        <taxon>Lysobacteraceae</taxon>
        <taxon>Lysobacter</taxon>
    </lineage>
</organism>
<dbReference type="InterPro" id="IPR025737">
    <property type="entry name" value="FApF"/>
</dbReference>
<dbReference type="Proteomes" id="UP000023435">
    <property type="component" value="Unassembled WGS sequence"/>
</dbReference>
<protein>
    <submittedName>
        <fullName evidence="1">Protein involved in meta-pathway of phenol degradation</fullName>
    </submittedName>
</protein>
<accession>A0A120AGF1</accession>
<dbReference type="Pfam" id="PF13557">
    <property type="entry name" value="Phenol_MetA_deg"/>
    <property type="match status" value="1"/>
</dbReference>
<dbReference type="EMBL" id="JAJA02000001">
    <property type="protein sequence ID" value="KWS04491.1"/>
    <property type="molecule type" value="Genomic_DNA"/>
</dbReference>
<evidence type="ECO:0000313" key="1">
    <source>
        <dbReference type="EMBL" id="KWS04491.1"/>
    </source>
</evidence>
<keyword evidence="2" id="KW-1185">Reference proteome</keyword>
<reference evidence="1 2" key="1">
    <citation type="journal article" date="2014" name="Genome Announc.">
        <title>Draft Genome Sequence of Lysobacter capsici AZ78, a Bacterium Antagonistic to Plant-Pathogenic Oomycetes.</title>
        <authorList>
            <person name="Puopolo G."/>
            <person name="Sonego P."/>
            <person name="Engelen K."/>
            <person name="Pertot I."/>
        </authorList>
    </citation>
    <scope>NUCLEOTIDE SEQUENCE [LARGE SCALE GENOMIC DNA]</scope>
    <source>
        <strain evidence="1 2">AZ78</strain>
    </source>
</reference>
<gene>
    <name evidence="1" type="ORF">AZ78_2040</name>
</gene>
<sequence>MGWSASAAAIDLAAPPVNLGSTSFEDGGGGKGFMFQWSMSNFRASDSYDVGGHRRPGAFSRDLWVARPHLAYAWDREFLGGAPGVEVIQPIASLDIKTGALDESQTRLGNTFVGPFVQWSGKHLFGRPFSSRLTLGFNVPIGAYDRAAAVNLGNNYWSFNPYYAFTWRGTDKLEVSGRLMYLWNGRNTDPETSLDARFGAPVRNTQVGQAWHMNLSASYLVAPQWRVGAGMYVFNQSTADRINGISQAASREHLFGVGPGVQWRGKSDRLIANYYFESHARNRAAGEQLVLRWMHVF</sequence>